<dbReference type="PROSITE" id="PS50217">
    <property type="entry name" value="BZIP"/>
    <property type="match status" value="1"/>
</dbReference>
<proteinExistence type="inferred from homology"/>
<feature type="region of interest" description="Disordered" evidence="7">
    <location>
        <begin position="1"/>
        <end position="30"/>
    </location>
</feature>
<keyword evidence="10" id="KW-1185">Reference proteome</keyword>
<dbReference type="SUPFAM" id="SSF57959">
    <property type="entry name" value="Leucine zipper domain"/>
    <property type="match status" value="1"/>
</dbReference>
<dbReference type="SMART" id="SM00338">
    <property type="entry name" value="BRLZ"/>
    <property type="match status" value="1"/>
</dbReference>
<evidence type="ECO:0000313" key="9">
    <source>
        <dbReference type="EMBL" id="KAJ8456058.1"/>
    </source>
</evidence>
<feature type="region of interest" description="Disordered" evidence="7">
    <location>
        <begin position="113"/>
        <end position="210"/>
    </location>
</feature>
<dbReference type="Pfam" id="PF00170">
    <property type="entry name" value="bZIP_1"/>
    <property type="match status" value="1"/>
</dbReference>
<dbReference type="GO" id="GO:0003700">
    <property type="term" value="F:DNA-binding transcription factor activity"/>
    <property type="evidence" value="ECO:0007669"/>
    <property type="project" value="InterPro"/>
</dbReference>
<organism evidence="9 10">
    <name type="scientific">Ensete ventricosum</name>
    <name type="common">Abyssinian banana</name>
    <name type="synonym">Musa ensete</name>
    <dbReference type="NCBI Taxonomy" id="4639"/>
    <lineage>
        <taxon>Eukaryota</taxon>
        <taxon>Viridiplantae</taxon>
        <taxon>Streptophyta</taxon>
        <taxon>Embryophyta</taxon>
        <taxon>Tracheophyta</taxon>
        <taxon>Spermatophyta</taxon>
        <taxon>Magnoliopsida</taxon>
        <taxon>Liliopsida</taxon>
        <taxon>Zingiberales</taxon>
        <taxon>Musaceae</taxon>
        <taxon>Ensete</taxon>
    </lineage>
</organism>
<feature type="compositionally biased region" description="Basic and acidic residues" evidence="7">
    <location>
        <begin position="299"/>
        <end position="313"/>
    </location>
</feature>
<comment type="caution">
    <text evidence="9">The sequence shown here is derived from an EMBL/GenBank/DDBJ whole genome shotgun (WGS) entry which is preliminary data.</text>
</comment>
<dbReference type="InterPro" id="IPR045314">
    <property type="entry name" value="bZIP_plant_GBF1"/>
</dbReference>
<dbReference type="InterPro" id="IPR046347">
    <property type="entry name" value="bZIP_sf"/>
</dbReference>
<keyword evidence="3" id="KW-0805">Transcription regulation</keyword>
<evidence type="ECO:0000259" key="8">
    <source>
        <dbReference type="PROSITE" id="PS50217"/>
    </source>
</evidence>
<dbReference type="Proteomes" id="UP001222027">
    <property type="component" value="Unassembled WGS sequence"/>
</dbReference>
<dbReference type="CDD" id="cd14702">
    <property type="entry name" value="bZIP_plant_GBF1"/>
    <property type="match status" value="1"/>
</dbReference>
<dbReference type="PANTHER" id="PTHR45967">
    <property type="entry name" value="G-BOX-BINDING FACTOR 3-RELATED"/>
    <property type="match status" value="1"/>
</dbReference>
<feature type="domain" description="BZIP" evidence="8">
    <location>
        <begin position="290"/>
        <end position="353"/>
    </location>
</feature>
<feature type="compositionally biased region" description="Basic and acidic residues" evidence="7">
    <location>
        <begin position="126"/>
        <end position="138"/>
    </location>
</feature>
<sequence>MGGGEGETSTKSPKPLAGQEQSPATSSAAAVPVYPDWSNFQACPPIPPHGLFPVPSSPQAYPYMWGAPHLMPPFGAPPPPYLMYPPRGLYSHPSVPPGLHPFGPYAMSTTNMNAENSGVVPSSMEMDGKSCKGKEKGPTKRSKGGCSSSNMTSDKNNSETRKSSGPPANEVPQRCIIPGNSTSDSSSEESDDTSQNDSQPKTSGGGESFDDQALSQAMMSHTRAVMPTPAAAGPGGVVGPATNLNIGMEYWAASSLSHIPSMHGKMPTTAVGGAVAPSGPSEHWLQDERERKRQRRKQSNREAARRSRMRKQAEFEELANRAETLKEENTSLRTELNRIKSEYEHLLSENNSLKEKLGEVRWRATSTHLPKRNNHFDGNAYVGHGTTMVKLCCYLGIMKLGMFATTCLHQSQ</sequence>
<feature type="compositionally biased region" description="Polar residues" evidence="7">
    <location>
        <begin position="145"/>
        <end position="155"/>
    </location>
</feature>
<protein>
    <recommendedName>
        <fullName evidence="8">BZIP domain-containing protein</fullName>
    </recommendedName>
</protein>
<keyword evidence="4" id="KW-0238">DNA-binding</keyword>
<dbReference type="Pfam" id="PF16596">
    <property type="entry name" value="MFMR_assoc"/>
    <property type="match status" value="1"/>
</dbReference>
<dbReference type="GO" id="GO:0005634">
    <property type="term" value="C:nucleus"/>
    <property type="evidence" value="ECO:0007669"/>
    <property type="project" value="UniProtKB-SubCell"/>
</dbReference>
<dbReference type="GO" id="GO:0000976">
    <property type="term" value="F:transcription cis-regulatory region binding"/>
    <property type="evidence" value="ECO:0007669"/>
    <property type="project" value="UniProtKB-ARBA"/>
</dbReference>
<evidence type="ECO:0000256" key="6">
    <source>
        <dbReference type="ARBA" id="ARBA00023242"/>
    </source>
</evidence>
<dbReference type="Gene3D" id="1.20.5.170">
    <property type="match status" value="1"/>
</dbReference>
<evidence type="ECO:0000313" key="10">
    <source>
        <dbReference type="Proteomes" id="UP001222027"/>
    </source>
</evidence>
<evidence type="ECO:0000256" key="2">
    <source>
        <dbReference type="ARBA" id="ARBA00007163"/>
    </source>
</evidence>
<gene>
    <name evidence="9" type="ORF">OPV22_034801</name>
</gene>
<dbReference type="InterPro" id="IPR012900">
    <property type="entry name" value="MFMR"/>
</dbReference>
<dbReference type="Pfam" id="PF07777">
    <property type="entry name" value="MFMR"/>
    <property type="match status" value="1"/>
</dbReference>
<evidence type="ECO:0000256" key="4">
    <source>
        <dbReference type="ARBA" id="ARBA00023125"/>
    </source>
</evidence>
<evidence type="ECO:0000256" key="3">
    <source>
        <dbReference type="ARBA" id="ARBA00023015"/>
    </source>
</evidence>
<evidence type="ECO:0000256" key="1">
    <source>
        <dbReference type="ARBA" id="ARBA00004123"/>
    </source>
</evidence>
<dbReference type="PANTHER" id="PTHR45967:SF2">
    <property type="entry name" value="BZIP TRANSCRIPTION FACTOR 68"/>
    <property type="match status" value="1"/>
</dbReference>
<dbReference type="InterPro" id="IPR044827">
    <property type="entry name" value="GBF-like"/>
</dbReference>
<keyword evidence="6" id="KW-0539">Nucleus</keyword>
<keyword evidence="5" id="KW-0804">Transcription</keyword>
<dbReference type="AlphaFoldDB" id="A0AAV8PU49"/>
<dbReference type="EMBL" id="JAQQAF010000015">
    <property type="protein sequence ID" value="KAJ8456058.1"/>
    <property type="molecule type" value="Genomic_DNA"/>
</dbReference>
<comment type="similarity">
    <text evidence="2">Belongs to the bZIP family.</text>
</comment>
<evidence type="ECO:0000256" key="5">
    <source>
        <dbReference type="ARBA" id="ARBA00023163"/>
    </source>
</evidence>
<accession>A0AAV8PU49</accession>
<dbReference type="InterPro" id="IPR004827">
    <property type="entry name" value="bZIP"/>
</dbReference>
<name>A0AAV8PU49_ENSVE</name>
<evidence type="ECO:0000256" key="7">
    <source>
        <dbReference type="SAM" id="MobiDB-lite"/>
    </source>
</evidence>
<reference evidence="9 10" key="1">
    <citation type="submission" date="2022-12" db="EMBL/GenBank/DDBJ databases">
        <title>Chromosome-scale assembly of the Ensete ventricosum genome.</title>
        <authorList>
            <person name="Dussert Y."/>
            <person name="Stocks J."/>
            <person name="Wendawek A."/>
            <person name="Woldeyes F."/>
            <person name="Nichols R.A."/>
            <person name="Borrell J.S."/>
        </authorList>
    </citation>
    <scope>NUCLEOTIDE SEQUENCE [LARGE SCALE GENOMIC DNA]</scope>
    <source>
        <strain evidence="10">cv. Maze</strain>
        <tissue evidence="9">Seeds</tissue>
    </source>
</reference>
<feature type="region of interest" description="Disordered" evidence="7">
    <location>
        <begin position="269"/>
        <end position="313"/>
    </location>
</feature>
<comment type="subcellular location">
    <subcellularLocation>
        <location evidence="1">Nucleus</location>
    </subcellularLocation>
</comment>
<dbReference type="PROSITE" id="PS00036">
    <property type="entry name" value="BZIP_BASIC"/>
    <property type="match status" value="1"/>
</dbReference>